<gene>
    <name evidence="1" type="ORF">CACET_c21950</name>
</gene>
<evidence type="ECO:0000313" key="2">
    <source>
        <dbReference type="Proteomes" id="UP000035704"/>
    </source>
</evidence>
<dbReference type="RefSeq" id="WP_169747296.1">
    <property type="nucleotide sequence ID" value="NZ_CP009687.1"/>
</dbReference>
<keyword evidence="2" id="KW-1185">Reference proteome</keyword>
<sequence>MNAGTGFQEVKQRFIQADIDEKITIYTTTQGLTVEEFKELLKHFPLQHLDKLERAMA</sequence>
<reference evidence="1 2" key="1">
    <citation type="submission" date="2014-10" db="EMBL/GenBank/DDBJ databases">
        <title>Genome sequence of Clostridium aceticum DSM 1496.</title>
        <authorList>
            <person name="Poehlein A."/>
            <person name="Schiel-Bengelsdorf B."/>
            <person name="Gottschalk G."/>
            <person name="Duerre P."/>
            <person name="Daniel R."/>
        </authorList>
    </citation>
    <scope>NUCLEOTIDE SEQUENCE [LARGE SCALE GENOMIC DNA]</scope>
    <source>
        <strain evidence="1 2">DSM 1496</strain>
    </source>
</reference>
<dbReference type="KEGG" id="cace:CACET_c21950"/>
<accession>A0A0G3WAI4</accession>
<dbReference type="EMBL" id="CP009687">
    <property type="protein sequence ID" value="AKL95641.1"/>
    <property type="molecule type" value="Genomic_DNA"/>
</dbReference>
<name>A0A0G3WAI4_9CLOT</name>
<dbReference type="PATRIC" id="fig|84022.6.peg.2198"/>
<organism evidence="1 2">
    <name type="scientific">Clostridium aceticum</name>
    <dbReference type="NCBI Taxonomy" id="84022"/>
    <lineage>
        <taxon>Bacteria</taxon>
        <taxon>Bacillati</taxon>
        <taxon>Bacillota</taxon>
        <taxon>Clostridia</taxon>
        <taxon>Eubacteriales</taxon>
        <taxon>Clostridiaceae</taxon>
        <taxon>Clostridium</taxon>
    </lineage>
</organism>
<dbReference type="STRING" id="84022.CACET_c21950"/>
<evidence type="ECO:0000313" key="1">
    <source>
        <dbReference type="EMBL" id="AKL95641.1"/>
    </source>
</evidence>
<dbReference type="AlphaFoldDB" id="A0A0G3WAI4"/>
<proteinExistence type="predicted"/>
<protein>
    <submittedName>
        <fullName evidence="1">Uncharacterized protein</fullName>
    </submittedName>
</protein>
<dbReference type="Proteomes" id="UP000035704">
    <property type="component" value="Chromosome"/>
</dbReference>